<feature type="compositionally biased region" description="Polar residues" evidence="1">
    <location>
        <begin position="145"/>
        <end position="158"/>
    </location>
</feature>
<feature type="compositionally biased region" description="Polar residues" evidence="1">
    <location>
        <begin position="178"/>
        <end position="199"/>
    </location>
</feature>
<keyword evidence="2" id="KW-0812">Transmembrane</keyword>
<protein>
    <submittedName>
        <fullName evidence="3">Uncharacterized protein</fullName>
    </submittedName>
</protein>
<reference evidence="3 4" key="1">
    <citation type="journal article" date="2023" name="Int. J. Mol. Sci.">
        <title>De Novo Assembly and Annotation of 11 Diverse Shrub Willow (Salix) Genomes Reveals Novel Gene Organization in Sex-Linked Regions.</title>
        <authorList>
            <person name="Hyden B."/>
            <person name="Feng K."/>
            <person name="Yates T.B."/>
            <person name="Jawdy S."/>
            <person name="Cereghino C."/>
            <person name="Smart L.B."/>
            <person name="Muchero W."/>
        </authorList>
    </citation>
    <scope>NUCLEOTIDE SEQUENCE [LARGE SCALE GENOMIC DNA]</scope>
    <source>
        <tissue evidence="3">Shoot tip</tissue>
    </source>
</reference>
<evidence type="ECO:0000256" key="1">
    <source>
        <dbReference type="SAM" id="MobiDB-lite"/>
    </source>
</evidence>
<sequence>MNRFLCQLARIFTTISGSSPPVPVGEESIVVNDNTSASLPPSTNGDSPATPIPSSPPPATLKSPPPPSPLPPSPPPSNFNSSPPLSPPLFSNPTLSNSPPPLITSPPPPPPPTPTKVESPPPSVQSPPPAPAIPPPPGEFVSPPSLWSTPSNGPNPTESRFHSPPDSGGSPSDRSSSIANAKNHNVVSNPPGNQSNGTGSKTIVTEAAAAGAGVVFMALIVAIFLFVKRSRKRRIQPFSHYIPPKKLYCPNRWVFLRTATTLCRFRWTGRKPLLSVANCTV</sequence>
<feature type="region of interest" description="Disordered" evidence="1">
    <location>
        <begin position="16"/>
        <end position="199"/>
    </location>
</feature>
<evidence type="ECO:0000256" key="2">
    <source>
        <dbReference type="SAM" id="Phobius"/>
    </source>
</evidence>
<keyword evidence="2" id="KW-1133">Transmembrane helix</keyword>
<organism evidence="3 4">
    <name type="scientific">Salix udensis</name>
    <dbReference type="NCBI Taxonomy" id="889485"/>
    <lineage>
        <taxon>Eukaryota</taxon>
        <taxon>Viridiplantae</taxon>
        <taxon>Streptophyta</taxon>
        <taxon>Embryophyta</taxon>
        <taxon>Tracheophyta</taxon>
        <taxon>Spermatophyta</taxon>
        <taxon>Magnoliopsida</taxon>
        <taxon>eudicotyledons</taxon>
        <taxon>Gunneridae</taxon>
        <taxon>Pentapetalae</taxon>
        <taxon>rosids</taxon>
        <taxon>fabids</taxon>
        <taxon>Malpighiales</taxon>
        <taxon>Salicaceae</taxon>
        <taxon>Saliceae</taxon>
        <taxon>Salix</taxon>
    </lineage>
</organism>
<dbReference type="PRINTS" id="PR01217">
    <property type="entry name" value="PRICHEXTENSN"/>
</dbReference>
<dbReference type="Proteomes" id="UP001162972">
    <property type="component" value="Chromosome 10"/>
</dbReference>
<feature type="compositionally biased region" description="Low complexity" evidence="1">
    <location>
        <begin position="164"/>
        <end position="177"/>
    </location>
</feature>
<evidence type="ECO:0000313" key="3">
    <source>
        <dbReference type="EMBL" id="KAJ6431157.1"/>
    </source>
</evidence>
<feature type="compositionally biased region" description="Pro residues" evidence="1">
    <location>
        <begin position="98"/>
        <end position="138"/>
    </location>
</feature>
<gene>
    <name evidence="3" type="ORF">OIU84_018615</name>
</gene>
<feature type="compositionally biased region" description="Pro residues" evidence="1">
    <location>
        <begin position="50"/>
        <end position="77"/>
    </location>
</feature>
<dbReference type="EMBL" id="JAPFFJ010000003">
    <property type="protein sequence ID" value="KAJ6431157.1"/>
    <property type="molecule type" value="Genomic_DNA"/>
</dbReference>
<accession>A0AAD6PI33</accession>
<evidence type="ECO:0000313" key="4">
    <source>
        <dbReference type="Proteomes" id="UP001162972"/>
    </source>
</evidence>
<proteinExistence type="predicted"/>
<feature type="transmembrane region" description="Helical" evidence="2">
    <location>
        <begin position="207"/>
        <end position="227"/>
    </location>
</feature>
<feature type="compositionally biased region" description="Low complexity" evidence="1">
    <location>
        <begin position="78"/>
        <end position="97"/>
    </location>
</feature>
<name>A0AAD6PI33_9ROSI</name>
<keyword evidence="4" id="KW-1185">Reference proteome</keyword>
<feature type="compositionally biased region" description="Polar residues" evidence="1">
    <location>
        <begin position="31"/>
        <end position="46"/>
    </location>
</feature>
<comment type="caution">
    <text evidence="3">The sequence shown here is derived from an EMBL/GenBank/DDBJ whole genome shotgun (WGS) entry which is preliminary data.</text>
</comment>
<dbReference type="AlphaFoldDB" id="A0AAD6PI33"/>
<keyword evidence="2" id="KW-0472">Membrane</keyword>